<dbReference type="InterPro" id="IPR008978">
    <property type="entry name" value="HSP20-like_chaperone"/>
</dbReference>
<protein>
    <submittedName>
        <fullName evidence="4">Heat shock protein Hsp20</fullName>
    </submittedName>
</protein>
<dbReference type="Pfam" id="PF00011">
    <property type="entry name" value="HSP20"/>
    <property type="match status" value="1"/>
</dbReference>
<comment type="similarity">
    <text evidence="1 2">Belongs to the small heat shock protein (HSP20) family.</text>
</comment>
<feature type="domain" description="SHSP" evidence="3">
    <location>
        <begin position="49"/>
        <end position="163"/>
    </location>
</feature>
<dbReference type="InterPro" id="IPR002068">
    <property type="entry name" value="A-crystallin/Hsp20_dom"/>
</dbReference>
<dbReference type="InterPro" id="IPR031107">
    <property type="entry name" value="Small_HSP"/>
</dbReference>
<dbReference type="InParanoid" id="A0A4R2PQV5"/>
<dbReference type="Gene3D" id="2.60.40.790">
    <property type="match status" value="1"/>
</dbReference>
<evidence type="ECO:0000259" key="3">
    <source>
        <dbReference type="PROSITE" id="PS01031"/>
    </source>
</evidence>
<sequence>MNEASPLPVRRRGGVPQRRSLFHPFDNLRQEMEDLFDTYFPSTSLSSFDEAGRDLARLDVMETEHSVEISVDLPGMDPKDVDITLTDGALMIRGERVDSHEDKARDYRHVERRYGAFYRRVALPCDVNEDQVEARFENGVLTVSLPKSTAAKEHERKIHIKAA</sequence>
<proteinExistence type="inferred from homology"/>
<dbReference type="Proteomes" id="UP000295399">
    <property type="component" value="Unassembled WGS sequence"/>
</dbReference>
<dbReference type="RefSeq" id="WP_165878627.1">
    <property type="nucleotide sequence ID" value="NZ_JACIGF010000001.1"/>
</dbReference>
<accession>A0A4R2PQV5</accession>
<comment type="caution">
    <text evidence="4">The sequence shown here is derived from an EMBL/GenBank/DDBJ whole genome shotgun (WGS) entry which is preliminary data.</text>
</comment>
<organism evidence="4 5">
    <name type="scientific">Rhodothalassium salexigens DSM 2132</name>
    <dbReference type="NCBI Taxonomy" id="1188247"/>
    <lineage>
        <taxon>Bacteria</taxon>
        <taxon>Pseudomonadati</taxon>
        <taxon>Pseudomonadota</taxon>
        <taxon>Alphaproteobacteria</taxon>
        <taxon>Rhodothalassiales</taxon>
        <taxon>Rhodothalassiaceae</taxon>
        <taxon>Rhodothalassium</taxon>
    </lineage>
</organism>
<evidence type="ECO:0000256" key="2">
    <source>
        <dbReference type="RuleBase" id="RU003616"/>
    </source>
</evidence>
<dbReference type="EMBL" id="SLXO01000001">
    <property type="protein sequence ID" value="TCP38213.1"/>
    <property type="molecule type" value="Genomic_DNA"/>
</dbReference>
<dbReference type="CDD" id="cd06464">
    <property type="entry name" value="ACD_sHsps-like"/>
    <property type="match status" value="1"/>
</dbReference>
<evidence type="ECO:0000313" key="5">
    <source>
        <dbReference type="Proteomes" id="UP000295399"/>
    </source>
</evidence>
<dbReference type="SUPFAM" id="SSF49764">
    <property type="entry name" value="HSP20-like chaperones"/>
    <property type="match status" value="1"/>
</dbReference>
<gene>
    <name evidence="4" type="ORF">EV659_101111</name>
</gene>
<evidence type="ECO:0000313" key="4">
    <source>
        <dbReference type="EMBL" id="TCP38213.1"/>
    </source>
</evidence>
<evidence type="ECO:0000256" key="1">
    <source>
        <dbReference type="PROSITE-ProRule" id="PRU00285"/>
    </source>
</evidence>
<dbReference type="PANTHER" id="PTHR11527">
    <property type="entry name" value="HEAT-SHOCK PROTEIN 20 FAMILY MEMBER"/>
    <property type="match status" value="1"/>
</dbReference>
<keyword evidence="4" id="KW-0346">Stress response</keyword>
<dbReference type="PROSITE" id="PS01031">
    <property type="entry name" value="SHSP"/>
    <property type="match status" value="1"/>
</dbReference>
<keyword evidence="5" id="KW-1185">Reference proteome</keyword>
<dbReference type="AlphaFoldDB" id="A0A4R2PQV5"/>
<name>A0A4R2PQV5_RHOSA</name>
<reference evidence="4 5" key="1">
    <citation type="submission" date="2019-03" db="EMBL/GenBank/DDBJ databases">
        <title>Genomic Encyclopedia of Type Strains, Phase IV (KMG-IV): sequencing the most valuable type-strain genomes for metagenomic binning, comparative biology and taxonomic classification.</title>
        <authorList>
            <person name="Goeker M."/>
        </authorList>
    </citation>
    <scope>NUCLEOTIDE SEQUENCE [LARGE SCALE GENOMIC DNA]</scope>
    <source>
        <strain evidence="4 5">DSM 2132</strain>
    </source>
</reference>